<dbReference type="OrthoDB" id="186584at2"/>
<comment type="caution">
    <text evidence="2">The sequence shown here is derived from an EMBL/GenBank/DDBJ whole genome shotgun (WGS) entry which is preliminary data.</text>
</comment>
<name>A0A2S7U3R8_9BACT</name>
<feature type="signal peptide" evidence="1">
    <location>
        <begin position="1"/>
        <end position="21"/>
    </location>
</feature>
<gene>
    <name evidence="2" type="ORF">BSZ32_12090</name>
</gene>
<dbReference type="RefSeq" id="WP_105043650.1">
    <property type="nucleotide sequence ID" value="NZ_MQWA01000001.1"/>
</dbReference>
<evidence type="ECO:0000313" key="3">
    <source>
        <dbReference type="Proteomes" id="UP000239907"/>
    </source>
</evidence>
<dbReference type="Proteomes" id="UP000239907">
    <property type="component" value="Unassembled WGS sequence"/>
</dbReference>
<feature type="chain" id="PRO_5015528538" evidence="1">
    <location>
        <begin position="22"/>
        <end position="257"/>
    </location>
</feature>
<sequence>MNNNITLSLLGGALVSGSAFAGEVVAPVVEAAPCYEADVMVGAHSDYIWRGARQGSNLVDAAVNLSKSAWGLDFTAGAWYGSFEEEVSGYDSNLDELDLTFGVSKDFGFARFNTGYIYYNTDTLIGNDEASEIYVGFSKELCYGLSSSLTYFINTSGDLGGDSEYDNNGYSVLSLAKSDLFLEGLTLSNDLGYLVEKGQLNHNTTTLGYDYALSENATITPYLAYTWELDALEEHGASLTGSEQNRFHGGVALTVSF</sequence>
<evidence type="ECO:0000256" key="1">
    <source>
        <dbReference type="SAM" id="SignalP"/>
    </source>
</evidence>
<proteinExistence type="predicted"/>
<accession>A0A2S7U3R8</accession>
<dbReference type="EMBL" id="MQWA01000001">
    <property type="protein sequence ID" value="PQJ29157.1"/>
    <property type="molecule type" value="Genomic_DNA"/>
</dbReference>
<organism evidence="2 3">
    <name type="scientific">Rubritalea profundi</name>
    <dbReference type="NCBI Taxonomy" id="1658618"/>
    <lineage>
        <taxon>Bacteria</taxon>
        <taxon>Pseudomonadati</taxon>
        <taxon>Verrucomicrobiota</taxon>
        <taxon>Verrucomicrobiia</taxon>
        <taxon>Verrucomicrobiales</taxon>
        <taxon>Rubritaleaceae</taxon>
        <taxon>Rubritalea</taxon>
    </lineage>
</organism>
<protein>
    <submittedName>
        <fullName evidence="2">Uncharacterized protein</fullName>
    </submittedName>
</protein>
<evidence type="ECO:0000313" key="2">
    <source>
        <dbReference type="EMBL" id="PQJ29157.1"/>
    </source>
</evidence>
<keyword evidence="1" id="KW-0732">Signal</keyword>
<keyword evidence="3" id="KW-1185">Reference proteome</keyword>
<reference evidence="2 3" key="1">
    <citation type="submission" date="2016-12" db="EMBL/GenBank/DDBJ databases">
        <title>Study of bacterial adaptation to deep sea.</title>
        <authorList>
            <person name="Song J."/>
            <person name="Yoshizawa S."/>
            <person name="Kogure K."/>
        </authorList>
    </citation>
    <scope>NUCLEOTIDE SEQUENCE [LARGE SCALE GENOMIC DNA]</scope>
    <source>
        <strain evidence="2 3">SAORIC-165</strain>
    </source>
</reference>
<dbReference type="AlphaFoldDB" id="A0A2S7U3R8"/>